<proteinExistence type="predicted"/>
<accession>A0ABS5APC1</accession>
<dbReference type="EMBL" id="JAGIOO010000001">
    <property type="protein sequence ID" value="MBP2478433.1"/>
    <property type="molecule type" value="Genomic_DNA"/>
</dbReference>
<keyword evidence="3" id="KW-1185">Reference proteome</keyword>
<feature type="transmembrane region" description="Helical" evidence="1">
    <location>
        <begin position="20"/>
        <end position="36"/>
    </location>
</feature>
<organism evidence="2 3">
    <name type="scientific">Crossiella equi</name>
    <dbReference type="NCBI Taxonomy" id="130796"/>
    <lineage>
        <taxon>Bacteria</taxon>
        <taxon>Bacillati</taxon>
        <taxon>Actinomycetota</taxon>
        <taxon>Actinomycetes</taxon>
        <taxon>Pseudonocardiales</taxon>
        <taxon>Pseudonocardiaceae</taxon>
        <taxon>Crossiella</taxon>
    </lineage>
</organism>
<evidence type="ECO:0000256" key="1">
    <source>
        <dbReference type="SAM" id="Phobius"/>
    </source>
</evidence>
<protein>
    <submittedName>
        <fullName evidence="2">Uncharacterized protein</fullName>
    </submittedName>
</protein>
<name>A0ABS5APC1_9PSEU</name>
<feature type="transmembrane region" description="Helical" evidence="1">
    <location>
        <begin position="67"/>
        <end position="84"/>
    </location>
</feature>
<keyword evidence="1" id="KW-0812">Transmembrane</keyword>
<keyword evidence="1" id="KW-0472">Membrane</keyword>
<reference evidence="2 3" key="1">
    <citation type="submission" date="2021-03" db="EMBL/GenBank/DDBJ databases">
        <title>Sequencing the genomes of 1000 actinobacteria strains.</title>
        <authorList>
            <person name="Klenk H.-P."/>
        </authorList>
    </citation>
    <scope>NUCLEOTIDE SEQUENCE [LARGE SCALE GENOMIC DNA]</scope>
    <source>
        <strain evidence="2 3">DSM 44580</strain>
    </source>
</reference>
<gene>
    <name evidence="2" type="ORF">JOF53_007305</name>
</gene>
<evidence type="ECO:0000313" key="2">
    <source>
        <dbReference type="EMBL" id="MBP2478433.1"/>
    </source>
</evidence>
<dbReference type="Proteomes" id="UP001519363">
    <property type="component" value="Unassembled WGS sequence"/>
</dbReference>
<keyword evidence="1" id="KW-1133">Transmembrane helix</keyword>
<evidence type="ECO:0000313" key="3">
    <source>
        <dbReference type="Proteomes" id="UP001519363"/>
    </source>
</evidence>
<comment type="caution">
    <text evidence="2">The sequence shown here is derived from an EMBL/GenBank/DDBJ whole genome shotgun (WGS) entry which is preliminary data.</text>
</comment>
<feature type="transmembrane region" description="Helical" evidence="1">
    <location>
        <begin position="96"/>
        <end position="116"/>
    </location>
</feature>
<feature type="transmembrane region" description="Helical" evidence="1">
    <location>
        <begin position="43"/>
        <end position="61"/>
    </location>
</feature>
<sequence>MYQPFQPPVPPPPPPRDPLAVAFGNASLLGIGYFLLGRRGLGVLTTLGTLVLALVQAWWVRSGWLEIAFLVWWVLLVAHGWFLAARAEQRVADRRARVVGIAAAVATVLVAGLLRFDAAAIEEDLAQARADGDCAKAVRALDRVWFGHEVVAAPSVLRGEDTGRACDRLRTARELLTTALSGQVDPLDRGYRALDAVRAELPGHQRMAEVVEDAFLAGLPAKDPCRTVVLTDWLKQRVAGGKDRPAPTVAEVAPRALVDCGEGYLGKDWDKARAHLRQLLDQYPGHPLTPRAREGEHKAVLEIELRTVRGLVKGSSPAYCDKPAQYQAAPEPGGGTNRTLVIGDDEYTKRLPGEWKVDDAARAQLVLCAGKAEMGTPVRTCPYQGKGAFAKFPREVTFRKIAIPVKVFELRTGRLVKDQRVEIGGAVCPRVLHYTRYTNLVDIGPPGEVYVDAKDDDVRGAFQGLVTR</sequence>
<dbReference type="RefSeq" id="WP_209707550.1">
    <property type="nucleotide sequence ID" value="NZ_JAGIOO010000001.1"/>
</dbReference>